<feature type="domain" description="Heterokaryon incompatibility" evidence="1">
    <location>
        <begin position="55"/>
        <end position="137"/>
    </location>
</feature>
<sequence length="316" mass="35814">MARKLVKPEELQHWQYTPFPSASSVRIIHLLQAKNVNDQLECRFIETTLESNPQYIAASYVWGDKANPSTILCHGTYLPITRNLDAALRRFRRESEDIPLWVDSICINQQDMMEVNHQVRLMGDIYRNASHVYVWLGIVPVVANAGDLLRGLRWFQRGWTLQELITPKEAVFFTATWKAVGTKKSLCGALSSLTGIPSRVLLLEESLHTASNAQKMSWASTRSTTREEDMAYCLLGPFDVSMPTLYGEGSRNGFRRLQEEIIKVPTNESIFAWHGKNERPGALAESPADFQNMGNVEFLGASFLVLNDEYYLPIEG</sequence>
<proteinExistence type="predicted"/>
<dbReference type="RefSeq" id="XP_033571737.1">
    <property type="nucleotide sequence ID" value="XM_033716026.1"/>
</dbReference>
<dbReference type="OrthoDB" id="2157530at2759"/>
<dbReference type="EMBL" id="MU003711">
    <property type="protein sequence ID" value="KAF2804773.1"/>
    <property type="molecule type" value="Genomic_DNA"/>
</dbReference>
<evidence type="ECO:0000259" key="1">
    <source>
        <dbReference type="Pfam" id="PF06985"/>
    </source>
</evidence>
<dbReference type="Proteomes" id="UP000504636">
    <property type="component" value="Unplaced"/>
</dbReference>
<keyword evidence="3" id="KW-1185">Reference proteome</keyword>
<evidence type="ECO:0000313" key="3">
    <source>
        <dbReference type="Proteomes" id="UP000504636"/>
    </source>
</evidence>
<reference evidence="4" key="2">
    <citation type="submission" date="2020-04" db="EMBL/GenBank/DDBJ databases">
        <authorList>
            <consortium name="NCBI Genome Project"/>
        </authorList>
    </citation>
    <scope>NUCLEOTIDE SEQUENCE</scope>
    <source>
        <strain evidence="4">CBS 304.34</strain>
    </source>
</reference>
<evidence type="ECO:0000313" key="2">
    <source>
        <dbReference type="EMBL" id="KAF2804773.1"/>
    </source>
</evidence>
<accession>A0A6A6Y894</accession>
<dbReference type="AlphaFoldDB" id="A0A6A6Y894"/>
<dbReference type="Pfam" id="PF06985">
    <property type="entry name" value="HET"/>
    <property type="match status" value="1"/>
</dbReference>
<dbReference type="PANTHER" id="PTHR10622:SF10">
    <property type="entry name" value="HET DOMAIN-CONTAINING PROTEIN"/>
    <property type="match status" value="1"/>
</dbReference>
<evidence type="ECO:0000313" key="4">
    <source>
        <dbReference type="RefSeq" id="XP_033571737.1"/>
    </source>
</evidence>
<name>A0A6A6Y894_9PEZI</name>
<dbReference type="GeneID" id="54456919"/>
<dbReference type="InterPro" id="IPR010730">
    <property type="entry name" value="HET"/>
</dbReference>
<protein>
    <submittedName>
        <fullName evidence="2 4">HET-domain-containing protein</fullName>
    </submittedName>
</protein>
<organism evidence="2">
    <name type="scientific">Mytilinidion resinicola</name>
    <dbReference type="NCBI Taxonomy" id="574789"/>
    <lineage>
        <taxon>Eukaryota</taxon>
        <taxon>Fungi</taxon>
        <taxon>Dikarya</taxon>
        <taxon>Ascomycota</taxon>
        <taxon>Pezizomycotina</taxon>
        <taxon>Dothideomycetes</taxon>
        <taxon>Pleosporomycetidae</taxon>
        <taxon>Mytilinidiales</taxon>
        <taxon>Mytilinidiaceae</taxon>
        <taxon>Mytilinidion</taxon>
    </lineage>
</organism>
<gene>
    <name evidence="2 4" type="ORF">BDZ99DRAFT_397029</name>
</gene>
<reference evidence="2 4" key="1">
    <citation type="journal article" date="2020" name="Stud. Mycol.">
        <title>101 Dothideomycetes genomes: a test case for predicting lifestyles and emergence of pathogens.</title>
        <authorList>
            <person name="Haridas S."/>
            <person name="Albert R."/>
            <person name="Binder M."/>
            <person name="Bloem J."/>
            <person name="Labutti K."/>
            <person name="Salamov A."/>
            <person name="Andreopoulos B."/>
            <person name="Baker S."/>
            <person name="Barry K."/>
            <person name="Bills G."/>
            <person name="Bluhm B."/>
            <person name="Cannon C."/>
            <person name="Castanera R."/>
            <person name="Culley D."/>
            <person name="Daum C."/>
            <person name="Ezra D."/>
            <person name="Gonzalez J."/>
            <person name="Henrissat B."/>
            <person name="Kuo A."/>
            <person name="Liang C."/>
            <person name="Lipzen A."/>
            <person name="Lutzoni F."/>
            <person name="Magnuson J."/>
            <person name="Mondo S."/>
            <person name="Nolan M."/>
            <person name="Ohm R."/>
            <person name="Pangilinan J."/>
            <person name="Park H.-J."/>
            <person name="Ramirez L."/>
            <person name="Alfaro M."/>
            <person name="Sun H."/>
            <person name="Tritt A."/>
            <person name="Yoshinaga Y."/>
            <person name="Zwiers L.-H."/>
            <person name="Turgeon B."/>
            <person name="Goodwin S."/>
            <person name="Spatafora J."/>
            <person name="Crous P."/>
            <person name="Grigoriev I."/>
        </authorList>
    </citation>
    <scope>NUCLEOTIDE SEQUENCE</scope>
    <source>
        <strain evidence="2 4">CBS 304.34</strain>
    </source>
</reference>
<reference evidence="4" key="3">
    <citation type="submission" date="2025-04" db="UniProtKB">
        <authorList>
            <consortium name="RefSeq"/>
        </authorList>
    </citation>
    <scope>IDENTIFICATION</scope>
    <source>
        <strain evidence="4">CBS 304.34</strain>
    </source>
</reference>
<dbReference type="PANTHER" id="PTHR10622">
    <property type="entry name" value="HET DOMAIN-CONTAINING PROTEIN"/>
    <property type="match status" value="1"/>
</dbReference>